<dbReference type="InterPro" id="IPR017039">
    <property type="entry name" value="Virul_fac_BrkB"/>
</dbReference>
<evidence type="ECO:0000256" key="5">
    <source>
        <dbReference type="ARBA" id="ARBA00023136"/>
    </source>
</evidence>
<feature type="transmembrane region" description="Helical" evidence="6">
    <location>
        <begin position="245"/>
        <end position="271"/>
    </location>
</feature>
<feature type="transmembrane region" description="Helical" evidence="6">
    <location>
        <begin position="184"/>
        <end position="203"/>
    </location>
</feature>
<evidence type="ECO:0000313" key="8">
    <source>
        <dbReference type="Proteomes" id="UP001549055"/>
    </source>
</evidence>
<dbReference type="PANTHER" id="PTHR30213:SF0">
    <property type="entry name" value="UPF0761 MEMBRANE PROTEIN YIHY"/>
    <property type="match status" value="1"/>
</dbReference>
<evidence type="ECO:0000256" key="6">
    <source>
        <dbReference type="SAM" id="Phobius"/>
    </source>
</evidence>
<dbReference type="Pfam" id="PF03631">
    <property type="entry name" value="Virul_fac_BrkB"/>
    <property type="match status" value="1"/>
</dbReference>
<keyword evidence="8" id="KW-1185">Reference proteome</keyword>
<dbReference type="EMBL" id="JBEPMK010000001">
    <property type="protein sequence ID" value="MET3643504.1"/>
    <property type="molecule type" value="Genomic_DNA"/>
</dbReference>
<evidence type="ECO:0000256" key="3">
    <source>
        <dbReference type="ARBA" id="ARBA00022692"/>
    </source>
</evidence>
<feature type="transmembrane region" description="Helical" evidence="6">
    <location>
        <begin position="210"/>
        <end position="233"/>
    </location>
</feature>
<dbReference type="PANTHER" id="PTHR30213">
    <property type="entry name" value="INNER MEMBRANE PROTEIN YHJD"/>
    <property type="match status" value="1"/>
</dbReference>
<feature type="transmembrane region" description="Helical" evidence="6">
    <location>
        <begin position="34"/>
        <end position="57"/>
    </location>
</feature>
<evidence type="ECO:0000256" key="4">
    <source>
        <dbReference type="ARBA" id="ARBA00022989"/>
    </source>
</evidence>
<name>A0ABV2JHX6_9STRE</name>
<proteinExistence type="predicted"/>
<keyword evidence="5 6" id="KW-0472">Membrane</keyword>
<accession>A0ABV2JHX6</accession>
<gene>
    <name evidence="7" type="ORF">ABID27_000121</name>
</gene>
<keyword evidence="3 6" id="KW-0812">Transmembrane</keyword>
<comment type="subcellular location">
    <subcellularLocation>
        <location evidence="1">Cell membrane</location>
        <topology evidence="1">Multi-pass membrane protein</topology>
    </subcellularLocation>
</comment>
<evidence type="ECO:0000313" key="7">
    <source>
        <dbReference type="EMBL" id="MET3643504.1"/>
    </source>
</evidence>
<protein>
    <submittedName>
        <fullName evidence="7">Membrane protein</fullName>
    </submittedName>
</protein>
<evidence type="ECO:0000256" key="2">
    <source>
        <dbReference type="ARBA" id="ARBA00022475"/>
    </source>
</evidence>
<dbReference type="RefSeq" id="WP_253362499.1">
    <property type="nucleotide sequence ID" value="NZ_JALJXU010000001.1"/>
</dbReference>
<evidence type="ECO:0000256" key="1">
    <source>
        <dbReference type="ARBA" id="ARBA00004651"/>
    </source>
</evidence>
<keyword evidence="2" id="KW-1003">Cell membrane</keyword>
<dbReference type="PIRSF" id="PIRSF035875">
    <property type="entry name" value="RNase_BN"/>
    <property type="match status" value="1"/>
</dbReference>
<organism evidence="7 8">
    <name type="scientific">Streptococcus gallinaceus</name>
    <dbReference type="NCBI Taxonomy" id="165758"/>
    <lineage>
        <taxon>Bacteria</taxon>
        <taxon>Bacillati</taxon>
        <taxon>Bacillota</taxon>
        <taxon>Bacilli</taxon>
        <taxon>Lactobacillales</taxon>
        <taxon>Streptococcaceae</taxon>
        <taxon>Streptococcus</taxon>
    </lineage>
</organism>
<feature type="transmembrane region" description="Helical" evidence="6">
    <location>
        <begin position="133"/>
        <end position="155"/>
    </location>
</feature>
<sequence>MKKRLKENRFKRFFTSLFSFYMGSEIDLTSVAVAYYLIVSVFPILMTMANLLPYLNFDVDQILVFMKELFPEKLYPTAANMVVSILTKPSSSWLGISIATTLWTISKSMDALQKAFNKAYGVGKHRDFIVSRIVGVFLGIGLQLILTLSVIMVAFGNTVLQKLHKALDFNDDFFLKLVNRTEPVVYISLFLALVMLYFFLPNVRVKKIRYILPGVVFVMIVMGSVGQLFGLYLDSYAARLLDFRFVTSVVILVLMLWFVFMANILIIGAVLNATVQSMHVDEFYTRHGDVVSILNRIKTRFNSIEPIEENEE</sequence>
<reference evidence="7 8" key="1">
    <citation type="submission" date="2024-06" db="EMBL/GenBank/DDBJ databases">
        <title>Genomic Encyclopedia of Type Strains, Phase IV (KMG-IV): sequencing the most valuable type-strain genomes for metagenomic binning, comparative biology and taxonomic classification.</title>
        <authorList>
            <person name="Goeker M."/>
        </authorList>
    </citation>
    <scope>NUCLEOTIDE SEQUENCE [LARGE SCALE GENOMIC DNA]</scope>
    <source>
        <strain evidence="7 8">DSM 15349</strain>
    </source>
</reference>
<comment type="caution">
    <text evidence="7">The sequence shown here is derived from an EMBL/GenBank/DDBJ whole genome shotgun (WGS) entry which is preliminary data.</text>
</comment>
<dbReference type="Proteomes" id="UP001549055">
    <property type="component" value="Unassembled WGS sequence"/>
</dbReference>
<keyword evidence="4 6" id="KW-1133">Transmembrane helix</keyword>